<dbReference type="GO" id="GO:0050660">
    <property type="term" value="F:flavin adenine dinucleotide binding"/>
    <property type="evidence" value="ECO:0007669"/>
    <property type="project" value="UniProtKB-UniRule"/>
</dbReference>
<accession>A0A395LVQ7</accession>
<feature type="binding site" evidence="1">
    <location>
        <begin position="79"/>
        <end position="81"/>
    </location>
    <ligand>
        <name>FAD</name>
        <dbReference type="ChEBI" id="CHEBI:57692"/>
        <note>ligand shared between neighboring subunits</note>
    </ligand>
</feature>
<sequence length="228" mass="26523">MKVRLISLTVPVLKIDGKEMTPEGLIAYCARVSSPNQENPDYAKLLRFCIREKHWSIFEMADMTVEITTTRAIAQQILRHRSFSFQEFSQRYAKAVSYEACEARRQDTKNRQNSLDDIDEETKAWFRSAQEEVAALAFKRYEEALEKGIAKECARMLLPLNTETRLYMKGSVRSWIHYLQVRCDPTTQKEHRDVANAIREIFIEQFPTIAEALEWKKQEPTAAIQSVP</sequence>
<dbReference type="HAMAP" id="MF_01408">
    <property type="entry name" value="ThyX"/>
    <property type="match status" value="1"/>
</dbReference>
<dbReference type="Pfam" id="PF02511">
    <property type="entry name" value="Thy1"/>
    <property type="match status" value="1"/>
</dbReference>
<comment type="subunit">
    <text evidence="1">Homotetramer.</text>
</comment>
<dbReference type="GO" id="GO:0006235">
    <property type="term" value="P:dTTP biosynthetic process"/>
    <property type="evidence" value="ECO:0007669"/>
    <property type="project" value="UniProtKB-UniRule"/>
</dbReference>
<feature type="binding site" description="in other chain" evidence="1">
    <location>
        <position position="155"/>
    </location>
    <ligand>
        <name>dUMP</name>
        <dbReference type="ChEBI" id="CHEBI:246422"/>
        <note>ligand shared between dimeric partners</note>
    </ligand>
</feature>
<organism evidence="2 3">
    <name type="scientific">Candidatus Thermochlorobacter aerophilus</name>
    <dbReference type="NCBI Taxonomy" id="1868324"/>
    <lineage>
        <taxon>Bacteria</taxon>
        <taxon>Pseudomonadati</taxon>
        <taxon>Chlorobiota</taxon>
        <taxon>Chlorobiia</taxon>
        <taxon>Chlorobiales</taxon>
        <taxon>Candidatus Thermochlorobacteriaceae</taxon>
        <taxon>Candidatus Thermochlorobacter</taxon>
    </lineage>
</organism>
<dbReference type="GO" id="GO:0032259">
    <property type="term" value="P:methylation"/>
    <property type="evidence" value="ECO:0007669"/>
    <property type="project" value="UniProtKB-KW"/>
</dbReference>
<keyword evidence="1" id="KW-0285">Flavoprotein</keyword>
<keyword evidence="1" id="KW-0521">NADP</keyword>
<name>A0A395LVQ7_9BACT</name>
<evidence type="ECO:0000313" key="3">
    <source>
        <dbReference type="Proteomes" id="UP000266389"/>
    </source>
</evidence>
<dbReference type="InterPro" id="IPR003669">
    <property type="entry name" value="Thymidylate_synthase_ThyX"/>
</dbReference>
<dbReference type="GO" id="GO:0006231">
    <property type="term" value="P:dTMP biosynthetic process"/>
    <property type="evidence" value="ECO:0007669"/>
    <property type="project" value="UniProtKB-UniRule"/>
</dbReference>
<dbReference type="InterPro" id="IPR036098">
    <property type="entry name" value="Thymidylate_synthase_ThyX_sf"/>
</dbReference>
<dbReference type="CDD" id="cd20175">
    <property type="entry name" value="ThyX"/>
    <property type="match status" value="1"/>
</dbReference>
<dbReference type="GO" id="GO:0050797">
    <property type="term" value="F:thymidylate synthase (FAD) activity"/>
    <property type="evidence" value="ECO:0007669"/>
    <property type="project" value="UniProtKB-UniRule"/>
</dbReference>
<dbReference type="NCBIfam" id="TIGR02170">
    <property type="entry name" value="thyX"/>
    <property type="match status" value="1"/>
</dbReference>
<evidence type="ECO:0000256" key="1">
    <source>
        <dbReference type="HAMAP-Rule" id="MF_01408"/>
    </source>
</evidence>
<comment type="pathway">
    <text evidence="1">Pyrimidine metabolism; dTTP biosynthesis.</text>
</comment>
<gene>
    <name evidence="1" type="primary">thyX</name>
    <name evidence="2" type="ORF">D0433_14315</name>
</gene>
<dbReference type="PANTHER" id="PTHR34934">
    <property type="entry name" value="FLAVIN-DEPENDENT THYMIDYLATE SYNTHASE"/>
    <property type="match status" value="1"/>
</dbReference>
<dbReference type="SUPFAM" id="SSF69796">
    <property type="entry name" value="Thymidylate synthase-complementing protein Thy1"/>
    <property type="match status" value="1"/>
</dbReference>
<dbReference type="GO" id="GO:0070402">
    <property type="term" value="F:NADPH binding"/>
    <property type="evidence" value="ECO:0007669"/>
    <property type="project" value="TreeGrafter"/>
</dbReference>
<feature type="binding site" evidence="1">
    <location>
        <position position="182"/>
    </location>
    <ligand>
        <name>dUMP</name>
        <dbReference type="ChEBI" id="CHEBI:246422"/>
        <note>ligand shared between dimeric partners</note>
    </ligand>
</feature>
<keyword evidence="1 2" id="KW-0808">Transferase</keyword>
<dbReference type="Gene3D" id="1.20.5.3070">
    <property type="match status" value="1"/>
</dbReference>
<dbReference type="PROSITE" id="PS51331">
    <property type="entry name" value="THYX"/>
    <property type="match status" value="1"/>
</dbReference>
<proteinExistence type="inferred from homology"/>
<dbReference type="EMBL" id="PHFL01000075">
    <property type="protein sequence ID" value="RFM22799.1"/>
    <property type="molecule type" value="Genomic_DNA"/>
</dbReference>
<comment type="cofactor">
    <cofactor evidence="1">
        <name>FAD</name>
        <dbReference type="ChEBI" id="CHEBI:57692"/>
    </cofactor>
    <text evidence="1">Binds 4 FAD per tetramer. Each FAD binding site is formed by three monomers.</text>
</comment>
<comment type="similarity">
    <text evidence="1">Belongs to the thymidylate synthase ThyX family.</text>
</comment>
<comment type="caution">
    <text evidence="1">Lacks conserved residue(s) required for the propagation of feature annotation.</text>
</comment>
<dbReference type="PANTHER" id="PTHR34934:SF1">
    <property type="entry name" value="FLAVIN-DEPENDENT THYMIDYLATE SYNTHASE"/>
    <property type="match status" value="1"/>
</dbReference>
<feature type="binding site" evidence="1">
    <location>
        <position position="56"/>
    </location>
    <ligand>
        <name>FAD</name>
        <dbReference type="ChEBI" id="CHEBI:57692"/>
        <note>ligand shared between neighboring subunits</note>
    </ligand>
</feature>
<comment type="caution">
    <text evidence="2">The sequence shown here is derived from an EMBL/GenBank/DDBJ whole genome shotgun (WGS) entry which is preliminary data.</text>
</comment>
<feature type="binding site" evidence="1">
    <location>
        <position position="87"/>
    </location>
    <ligand>
        <name>FAD</name>
        <dbReference type="ChEBI" id="CHEBI:57692"/>
        <note>ligand shared between neighboring subunits</note>
    </ligand>
</feature>
<feature type="binding site" evidence="1">
    <location>
        <begin position="76"/>
        <end position="79"/>
    </location>
    <ligand>
        <name>dUMP</name>
        <dbReference type="ChEBI" id="CHEBI:246422"/>
        <note>ligand shared between dimeric partners</note>
    </ligand>
</feature>
<feature type="binding site" description="in other chain" evidence="1">
    <location>
        <begin position="87"/>
        <end position="91"/>
    </location>
    <ligand>
        <name>dUMP</name>
        <dbReference type="ChEBI" id="CHEBI:246422"/>
        <note>ligand shared between dimeric partners</note>
    </ligand>
</feature>
<keyword evidence="1" id="KW-0545">Nucleotide biosynthesis</keyword>
<feature type="active site" description="Involved in ionization of N3 of dUMP, leading to its activation" evidence="1">
    <location>
        <position position="182"/>
    </location>
</feature>
<dbReference type="Proteomes" id="UP000266389">
    <property type="component" value="Unassembled WGS sequence"/>
</dbReference>
<feature type="binding site" evidence="1">
    <location>
        <position position="177"/>
    </location>
    <ligand>
        <name>FAD</name>
        <dbReference type="ChEBI" id="CHEBI:57692"/>
        <note>ligand shared between neighboring subunits</note>
    </ligand>
</feature>
<keyword evidence="1" id="KW-0274">FAD</keyword>
<dbReference type="AlphaFoldDB" id="A0A395LVQ7"/>
<dbReference type="UniPathway" id="UPA00575"/>
<dbReference type="EC" id="2.1.1.148" evidence="1"/>
<dbReference type="GO" id="GO:0004799">
    <property type="term" value="F:thymidylate synthase activity"/>
    <property type="evidence" value="ECO:0007669"/>
    <property type="project" value="TreeGrafter"/>
</dbReference>
<keyword evidence="1 2" id="KW-0489">Methyltransferase</keyword>
<protein>
    <recommendedName>
        <fullName evidence="1">Flavin-dependent thymidylate synthase</fullName>
        <shortName evidence="1">FDTS</shortName>
        <ecNumber evidence="1">2.1.1.148</ecNumber>
    </recommendedName>
    <alternativeName>
        <fullName evidence="1">FAD-dependent thymidylate synthase</fullName>
    </alternativeName>
    <alternativeName>
        <fullName evidence="1">Thymidylate synthase ThyX</fullName>
        <shortName evidence="1">TS</shortName>
        <shortName evidence="1">TSase</shortName>
    </alternativeName>
</protein>
<reference evidence="2 3" key="1">
    <citation type="journal article" date="2011" name="ISME J.">
        <title>Community ecology of hot spring cyanobacterial mats: predominant populations and their functional potential.</title>
        <authorList>
            <person name="Klatt C.G."/>
            <person name="Wood J.M."/>
            <person name="Rusch D.B."/>
            <person name="Bateson M.M."/>
            <person name="Hamamura N."/>
            <person name="Heidelberg J.F."/>
            <person name="Grossman A.R."/>
            <person name="Bhaya D."/>
            <person name="Cohan F.M."/>
            <person name="Kuhl M."/>
            <person name="Bryant D.A."/>
            <person name="Ward D.M."/>
        </authorList>
    </citation>
    <scope>NUCLEOTIDE SEQUENCE [LARGE SCALE GENOMIC DNA]</scope>
    <source>
        <strain evidence="2">OS</strain>
    </source>
</reference>
<evidence type="ECO:0000313" key="2">
    <source>
        <dbReference type="EMBL" id="RFM22799.1"/>
    </source>
</evidence>
<comment type="function">
    <text evidence="1">Catalyzes the reductive methylation of 2'-deoxyuridine-5'-monophosphate (dUMP) to 2'-deoxythymidine-5'-monophosphate (dTMP) while utilizing 5,10-methylenetetrahydrofolate (mTHF) as the methyl donor, and NADPH and FADH(2) as the reductant.</text>
</comment>
<dbReference type="Gene3D" id="3.30.1360.170">
    <property type="match status" value="1"/>
</dbReference>
<comment type="catalytic activity">
    <reaction evidence="1">
        <text>dUMP + (6R)-5,10-methylene-5,6,7,8-tetrahydrofolate + NADPH + H(+) = dTMP + (6S)-5,6,7,8-tetrahydrofolate + NADP(+)</text>
        <dbReference type="Rhea" id="RHEA:29043"/>
        <dbReference type="ChEBI" id="CHEBI:15378"/>
        <dbReference type="ChEBI" id="CHEBI:15636"/>
        <dbReference type="ChEBI" id="CHEBI:57453"/>
        <dbReference type="ChEBI" id="CHEBI:57783"/>
        <dbReference type="ChEBI" id="CHEBI:58349"/>
        <dbReference type="ChEBI" id="CHEBI:63528"/>
        <dbReference type="ChEBI" id="CHEBI:246422"/>
        <dbReference type="EC" id="2.1.1.148"/>
    </reaction>
</comment>